<keyword evidence="8" id="KW-1185">Reference proteome</keyword>
<reference evidence="8" key="1">
    <citation type="journal article" date="2009" name="Science">
        <title>The B73 maize genome: complexity, diversity, and dynamics.</title>
        <authorList>
            <person name="Schnable P.S."/>
            <person name="Ware D."/>
            <person name="Fulton R.S."/>
            <person name="Stein J.C."/>
            <person name="Wei F."/>
            <person name="Pasternak S."/>
            <person name="Liang C."/>
            <person name="Zhang J."/>
            <person name="Fulton L."/>
            <person name="Graves T.A."/>
            <person name="Minx P."/>
            <person name="Reily A.D."/>
            <person name="Courtney L."/>
            <person name="Kruchowski S.S."/>
            <person name="Tomlinson C."/>
            <person name="Strong C."/>
            <person name="Delehaunty K."/>
            <person name="Fronick C."/>
            <person name="Courtney B."/>
            <person name="Rock S.M."/>
            <person name="Belter E."/>
            <person name="Du F."/>
            <person name="Kim K."/>
            <person name="Abbott R.M."/>
            <person name="Cotton M."/>
            <person name="Levy A."/>
            <person name="Marchetto P."/>
            <person name="Ochoa K."/>
            <person name="Jackson S.M."/>
            <person name="Gillam B."/>
            <person name="Chen W."/>
            <person name="Yan L."/>
            <person name="Higginbotham J."/>
            <person name="Cardenas M."/>
            <person name="Waligorski J."/>
            <person name="Applebaum E."/>
            <person name="Phelps L."/>
            <person name="Falcone J."/>
            <person name="Kanchi K."/>
            <person name="Thane T."/>
            <person name="Scimone A."/>
            <person name="Thane N."/>
            <person name="Henke J."/>
            <person name="Wang T."/>
            <person name="Ruppert J."/>
            <person name="Shah N."/>
            <person name="Rotter K."/>
            <person name="Hodges J."/>
            <person name="Ingenthron E."/>
            <person name="Cordes M."/>
            <person name="Kohlberg S."/>
            <person name="Sgro J."/>
            <person name="Delgado B."/>
            <person name="Mead K."/>
            <person name="Chinwalla A."/>
            <person name="Leonard S."/>
            <person name="Crouse K."/>
            <person name="Collura K."/>
            <person name="Kudrna D."/>
            <person name="Currie J."/>
            <person name="He R."/>
            <person name="Angelova A."/>
            <person name="Rajasekar S."/>
            <person name="Mueller T."/>
            <person name="Lomeli R."/>
            <person name="Scara G."/>
            <person name="Ko A."/>
            <person name="Delaney K."/>
            <person name="Wissotski M."/>
            <person name="Lopez G."/>
            <person name="Campos D."/>
            <person name="Braidotti M."/>
            <person name="Ashley E."/>
            <person name="Golser W."/>
            <person name="Kim H."/>
            <person name="Lee S."/>
            <person name="Lin J."/>
            <person name="Dujmic Z."/>
            <person name="Kim W."/>
            <person name="Talag J."/>
            <person name="Zuccolo A."/>
            <person name="Fan C."/>
            <person name="Sebastian A."/>
            <person name="Kramer M."/>
            <person name="Spiegel L."/>
            <person name="Nascimento L."/>
            <person name="Zutavern T."/>
            <person name="Miller B."/>
            <person name="Ambroise C."/>
            <person name="Muller S."/>
            <person name="Spooner W."/>
            <person name="Narechania A."/>
            <person name="Ren L."/>
            <person name="Wei S."/>
            <person name="Kumari S."/>
            <person name="Faga B."/>
            <person name="Levy M.J."/>
            <person name="McMahan L."/>
            <person name="Van Buren P."/>
            <person name="Vaughn M.W."/>
            <person name="Ying K."/>
            <person name="Yeh C.-T."/>
            <person name="Emrich S.J."/>
            <person name="Jia Y."/>
            <person name="Kalyanaraman A."/>
            <person name="Hsia A.-P."/>
            <person name="Barbazuk W.B."/>
            <person name="Baucom R.S."/>
            <person name="Brutnell T.P."/>
            <person name="Carpita N.C."/>
            <person name="Chaparro C."/>
            <person name="Chia J.-M."/>
            <person name="Deragon J.-M."/>
            <person name="Estill J.C."/>
            <person name="Fu Y."/>
            <person name="Jeddeloh J.A."/>
            <person name="Han Y."/>
            <person name="Lee H."/>
            <person name="Li P."/>
            <person name="Lisch D.R."/>
            <person name="Liu S."/>
            <person name="Liu Z."/>
            <person name="Nagel D.H."/>
            <person name="McCann M.C."/>
            <person name="SanMiguel P."/>
            <person name="Myers A.M."/>
            <person name="Nettleton D."/>
            <person name="Nguyen J."/>
            <person name="Penning B.W."/>
            <person name="Ponnala L."/>
            <person name="Schneider K.L."/>
            <person name="Schwartz D.C."/>
            <person name="Sharma A."/>
            <person name="Soderlund C."/>
            <person name="Springer N.M."/>
            <person name="Sun Q."/>
            <person name="Wang H."/>
            <person name="Waterman M."/>
            <person name="Westerman R."/>
            <person name="Wolfgruber T.K."/>
            <person name="Yang L."/>
            <person name="Yu Y."/>
            <person name="Zhang L."/>
            <person name="Zhou S."/>
            <person name="Zhu Q."/>
            <person name="Bennetzen J.L."/>
            <person name="Dawe R.K."/>
            <person name="Jiang J."/>
            <person name="Jiang N."/>
            <person name="Presting G.G."/>
            <person name="Wessler S.R."/>
            <person name="Aluru S."/>
            <person name="Martienssen R.A."/>
            <person name="Clifton S.W."/>
            <person name="McCombie W.R."/>
            <person name="Wing R.A."/>
            <person name="Wilson R.K."/>
        </authorList>
    </citation>
    <scope>NUCLEOTIDE SEQUENCE [LARGE SCALE GENOMIC DNA]</scope>
    <source>
        <strain evidence="8">cv. B73</strain>
    </source>
</reference>
<reference evidence="7" key="4">
    <citation type="submission" date="2021-05" db="UniProtKB">
        <authorList>
            <consortium name="EnsemblPlants"/>
        </authorList>
    </citation>
    <scope>IDENTIFICATION</scope>
    <source>
        <strain evidence="7">cv. B73</strain>
    </source>
</reference>
<dbReference type="RefSeq" id="NP_001308303.1">
    <property type="nucleotide sequence ID" value="NM_001321374.1"/>
</dbReference>
<dbReference type="Gramene" id="Zm00001eb228410_T001">
    <property type="protein sequence ID" value="Zm00001eb228410_P001"/>
    <property type="gene ID" value="Zm00001eb228410"/>
</dbReference>
<dbReference type="InterPro" id="IPR036749">
    <property type="entry name" value="Expansin_CBD_sf"/>
</dbReference>
<dbReference type="GO" id="GO:0005576">
    <property type="term" value="C:extracellular region"/>
    <property type="evidence" value="ECO:0007669"/>
    <property type="project" value="UniProtKB-SubCell"/>
</dbReference>
<dbReference type="KEGG" id="zma:107403072"/>
<dbReference type="Gene3D" id="2.60.40.760">
    <property type="entry name" value="Expansin, cellulose-binding-like domain"/>
    <property type="match status" value="1"/>
</dbReference>
<dbReference type="eggNOG" id="ENOG502QSGZ">
    <property type="taxonomic scope" value="Eukaryota"/>
</dbReference>
<reference evidence="7" key="3">
    <citation type="submission" date="2019-07" db="EMBL/GenBank/DDBJ databases">
        <authorList>
            <person name="Seetharam A."/>
            <person name="Woodhouse M."/>
            <person name="Cannon E."/>
        </authorList>
    </citation>
    <scope>NUCLEOTIDE SEQUENCE [LARGE SCALE GENOMIC DNA]</scope>
    <source>
        <strain evidence="7">cv. B73</strain>
    </source>
</reference>
<dbReference type="InterPro" id="IPR007117">
    <property type="entry name" value="Expansin_CBD"/>
</dbReference>
<keyword evidence="3" id="KW-0732">Signal</keyword>
<dbReference type="GeneID" id="107403072"/>
<dbReference type="SMR" id="A0A1D6GWM1"/>
<evidence type="ECO:0000259" key="5">
    <source>
        <dbReference type="PROSITE" id="PS50843"/>
    </source>
</evidence>
<evidence type="ECO:0000259" key="4">
    <source>
        <dbReference type="PROSITE" id="PS50842"/>
    </source>
</evidence>
<protein>
    <submittedName>
        <fullName evidence="6">Expansin-like A2</fullName>
    </submittedName>
</protein>
<sequence length="319" mass="34033">MAVLTKVLLRLFFTTGGLIVFLLFPASCLARPPHSSSNYNYNYYCDWCPRRSTASPDLDASLLRSCGTSRDGDDGGFDCGYGAAEQLDGGGAPHVAAAGADSFRAGAGCGACYQLRCRDRRVCGAGAVKVVVVAGLANRTGFVLTREAFAAMMARPRVSSDDQLLPGLGGNMVEVDFRRIPCEYKNRNLSVRIDEEGSRHPAHLAITFLYQGGQTDIAAVELSHAHAQPPSWRPMAPLRRRGIVTWRTSSAPAGPLQLRLVVTAGVGGKWLRAGGDVLPADWRPGQVHDTGLRVRDVALSSCARSCRGAATAGASEELR</sequence>
<gene>
    <name evidence="7" type="primary">LOC107403072</name>
    <name evidence="6" type="ORF">ZEAMMB73_Zm00001d014826</name>
</gene>
<dbReference type="AlphaFoldDB" id="A0A1D6GWM1"/>
<keyword evidence="2" id="KW-0964">Secreted</keyword>
<dbReference type="OrthoDB" id="681754at2759"/>
<evidence type="ECO:0000313" key="7">
    <source>
        <dbReference type="EnsemblPlants" id="Zm00001eb228410_P001"/>
    </source>
</evidence>
<dbReference type="STRING" id="4577.A0A1D6GWM1"/>
<feature type="domain" description="Expansin-like EG45" evidence="4">
    <location>
        <begin position="76"/>
        <end position="187"/>
    </location>
</feature>
<evidence type="ECO:0000256" key="1">
    <source>
        <dbReference type="ARBA" id="ARBA00004613"/>
    </source>
</evidence>
<dbReference type="Proteomes" id="UP000007305">
    <property type="component" value="Chromosome 5"/>
</dbReference>
<dbReference type="InterPro" id="IPR007112">
    <property type="entry name" value="Expansin/allergen_DPBB_dom"/>
</dbReference>
<evidence type="ECO:0000313" key="6">
    <source>
        <dbReference type="EMBL" id="AQK67266.1"/>
    </source>
</evidence>
<dbReference type="Gene3D" id="2.40.40.10">
    <property type="entry name" value="RlpA-like domain"/>
    <property type="match status" value="1"/>
</dbReference>
<proteinExistence type="predicted"/>
<feature type="signal peptide" evidence="3">
    <location>
        <begin position="1"/>
        <end position="30"/>
    </location>
</feature>
<comment type="subcellular location">
    <subcellularLocation>
        <location evidence="1">Secreted</location>
    </subcellularLocation>
</comment>
<evidence type="ECO:0000313" key="8">
    <source>
        <dbReference type="Proteomes" id="UP000007305"/>
    </source>
</evidence>
<dbReference type="Pfam" id="PF01357">
    <property type="entry name" value="Expansin_C"/>
    <property type="match status" value="1"/>
</dbReference>
<name>A0A1D6GWM1_MAIZE</name>
<dbReference type="SUPFAM" id="SSF50685">
    <property type="entry name" value="Barwin-like endoglucanases"/>
    <property type="match status" value="1"/>
</dbReference>
<dbReference type="ExpressionAtlas" id="A0A1D6GWM1">
    <property type="expression patterns" value="baseline"/>
</dbReference>
<dbReference type="InterPro" id="IPR036908">
    <property type="entry name" value="RlpA-like_sf"/>
</dbReference>
<dbReference type="EMBL" id="CM000781">
    <property type="protein sequence ID" value="AQK67266.1"/>
    <property type="molecule type" value="Genomic_DNA"/>
</dbReference>
<dbReference type="PROSITE" id="PS50842">
    <property type="entry name" value="EXPANSIN_EG45"/>
    <property type="match status" value="1"/>
</dbReference>
<dbReference type="SUPFAM" id="SSF49590">
    <property type="entry name" value="PHL pollen allergen"/>
    <property type="match status" value="1"/>
</dbReference>
<dbReference type="OMA" id="WRPMARR"/>
<evidence type="ECO:0000256" key="2">
    <source>
        <dbReference type="ARBA" id="ARBA00022525"/>
    </source>
</evidence>
<feature type="domain" description="Expansin-like CBD" evidence="5">
    <location>
        <begin position="202"/>
        <end position="290"/>
    </location>
</feature>
<organism evidence="6">
    <name type="scientific">Zea mays</name>
    <name type="common">Maize</name>
    <dbReference type="NCBI Taxonomy" id="4577"/>
    <lineage>
        <taxon>Eukaryota</taxon>
        <taxon>Viridiplantae</taxon>
        <taxon>Streptophyta</taxon>
        <taxon>Embryophyta</taxon>
        <taxon>Tracheophyta</taxon>
        <taxon>Spermatophyta</taxon>
        <taxon>Magnoliopsida</taxon>
        <taxon>Liliopsida</taxon>
        <taxon>Poales</taxon>
        <taxon>Poaceae</taxon>
        <taxon>PACMAD clade</taxon>
        <taxon>Panicoideae</taxon>
        <taxon>Andropogonodae</taxon>
        <taxon>Andropogoneae</taxon>
        <taxon>Tripsacinae</taxon>
        <taxon>Zea</taxon>
    </lineage>
</organism>
<accession>A0A1D6GWM1</accession>
<dbReference type="PANTHER" id="PTHR31692:SF25">
    <property type="entry name" value="EXPANSIN-LIKE A4"/>
    <property type="match status" value="1"/>
</dbReference>
<dbReference type="PANTHER" id="PTHR31692">
    <property type="entry name" value="EXPANSIN-B3"/>
    <property type="match status" value="1"/>
</dbReference>
<reference evidence="6" key="2">
    <citation type="submission" date="2015-12" db="EMBL/GenBank/DDBJ databases">
        <title>Update maize B73 reference genome by single molecule sequencing technologies.</title>
        <authorList>
            <consortium name="Maize Genome Sequencing Project"/>
            <person name="Ware D."/>
        </authorList>
    </citation>
    <scope>NUCLEOTIDE SEQUENCE</scope>
    <source>
        <tissue evidence="6">Seedling</tissue>
    </source>
</reference>
<dbReference type="EnsemblPlants" id="Zm00001eb228410_T001">
    <property type="protein sequence ID" value="Zm00001eb228410_P001"/>
    <property type="gene ID" value="Zm00001eb228410"/>
</dbReference>
<dbReference type="PROSITE" id="PS50843">
    <property type="entry name" value="EXPANSIN_CBD"/>
    <property type="match status" value="1"/>
</dbReference>
<evidence type="ECO:0000256" key="3">
    <source>
        <dbReference type="SAM" id="SignalP"/>
    </source>
</evidence>
<dbReference type="PaxDb" id="4577-GRMZM2G004955_P01"/>
<feature type="chain" id="PRO_5010804584" evidence="3">
    <location>
        <begin position="31"/>
        <end position="319"/>
    </location>
</feature>